<dbReference type="SUPFAM" id="SSF81321">
    <property type="entry name" value="Family A G protein-coupled receptor-like"/>
    <property type="match status" value="1"/>
</dbReference>
<dbReference type="OMA" id="FCKMGGR"/>
<evidence type="ECO:0000256" key="5">
    <source>
        <dbReference type="ARBA" id="ARBA00022692"/>
    </source>
</evidence>
<evidence type="ECO:0000256" key="9">
    <source>
        <dbReference type="ARBA" id="ARBA00023157"/>
    </source>
</evidence>
<dbReference type="OrthoDB" id="5959154at2759"/>
<keyword evidence="18" id="KW-1185">Reference proteome</keyword>
<dbReference type="GeneID" id="20252097"/>
<dbReference type="STRING" id="225164.V4BDI4"/>
<proteinExistence type="inferred from homology"/>
<dbReference type="InterPro" id="IPR001758">
    <property type="entry name" value="Prost_EP4_rcpt"/>
</dbReference>
<keyword evidence="9" id="KW-1015">Disulfide bond</keyword>
<sequence length="291" mass="32553">TVPTLMFASGVFGNVLALVVLGTSRKKHKKTVFYRLVGALACTDLFGIVSVSPITIIVYSTGRTWVGGHHLCNYSSFMMIFSGIATLLIVGAMALERFVAIIHPYAYETRFSIGKVKYIVIGIWGTSLFIALLPMFGLGENILQYPGTWCFFDYKSDKLTGKIFTYFYSSVGLAVIFLTAICNVAVMIVLVKMRQSAKDIKPSTLIKRQSNKLNSEVQMMILLGGIILVFATCYAPLMVRLVINQTGLQPVNHAVDLWAIRMACINQILDPWVYILFRKELLRKIWSILHC</sequence>
<accession>V4BDI4</accession>
<dbReference type="GO" id="GO:0005886">
    <property type="term" value="C:plasma membrane"/>
    <property type="evidence" value="ECO:0007669"/>
    <property type="project" value="UniProtKB-SubCell"/>
</dbReference>
<feature type="transmembrane region" description="Helical" evidence="15">
    <location>
        <begin position="217"/>
        <end position="237"/>
    </location>
</feature>
<dbReference type="Gene3D" id="1.20.1070.10">
    <property type="entry name" value="Rhodopsin 7-helix transmembrane proteins"/>
    <property type="match status" value="1"/>
</dbReference>
<evidence type="ECO:0000256" key="14">
    <source>
        <dbReference type="RuleBase" id="RU000688"/>
    </source>
</evidence>
<dbReference type="Pfam" id="PF00001">
    <property type="entry name" value="7tm_1"/>
    <property type="match status" value="1"/>
</dbReference>
<dbReference type="GO" id="GO:0004957">
    <property type="term" value="F:prostaglandin E receptor activity"/>
    <property type="evidence" value="ECO:0007669"/>
    <property type="project" value="InterPro"/>
</dbReference>
<feature type="transmembrane region" description="Helical" evidence="15">
    <location>
        <begin position="116"/>
        <end position="136"/>
    </location>
</feature>
<reference evidence="17 18" key="1">
    <citation type="journal article" date="2013" name="Nature">
        <title>Insights into bilaterian evolution from three spiralian genomes.</title>
        <authorList>
            <person name="Simakov O."/>
            <person name="Marletaz F."/>
            <person name="Cho S.J."/>
            <person name="Edsinger-Gonzales E."/>
            <person name="Havlak P."/>
            <person name="Hellsten U."/>
            <person name="Kuo D.H."/>
            <person name="Larsson T."/>
            <person name="Lv J."/>
            <person name="Arendt D."/>
            <person name="Savage R."/>
            <person name="Osoegawa K."/>
            <person name="de Jong P."/>
            <person name="Grimwood J."/>
            <person name="Chapman J.A."/>
            <person name="Shapiro H."/>
            <person name="Aerts A."/>
            <person name="Otillar R.P."/>
            <person name="Terry A.Y."/>
            <person name="Boore J.L."/>
            <person name="Grigoriev I.V."/>
            <person name="Lindberg D.R."/>
            <person name="Seaver E.C."/>
            <person name="Weisblat D.A."/>
            <person name="Putnam N.H."/>
            <person name="Rokhsar D.S."/>
        </authorList>
    </citation>
    <scope>NUCLEOTIDE SEQUENCE [LARGE SCALE GENOMIC DNA]</scope>
</reference>
<evidence type="ECO:0000256" key="13">
    <source>
        <dbReference type="ARBA" id="ARBA00029815"/>
    </source>
</evidence>
<dbReference type="EMBL" id="KB203019">
    <property type="protein sequence ID" value="ESO86654.1"/>
    <property type="molecule type" value="Genomic_DNA"/>
</dbReference>
<keyword evidence="11" id="KW-0325">Glycoprotein</keyword>
<dbReference type="GO" id="GO:0004960">
    <property type="term" value="F:thromboxane receptor activity"/>
    <property type="evidence" value="ECO:0007669"/>
    <property type="project" value="UniProtKB-ARBA"/>
</dbReference>
<dbReference type="RefSeq" id="XP_009062593.1">
    <property type="nucleotide sequence ID" value="XM_009064345.1"/>
</dbReference>
<dbReference type="Proteomes" id="UP000030746">
    <property type="component" value="Unassembled WGS sequence"/>
</dbReference>
<keyword evidence="10 14" id="KW-0675">Receptor</keyword>
<evidence type="ECO:0000256" key="11">
    <source>
        <dbReference type="ARBA" id="ARBA00023180"/>
    </source>
</evidence>
<name>V4BDI4_LOTGI</name>
<feature type="transmembrane region" description="Helical" evidence="15">
    <location>
        <begin position="6"/>
        <end position="24"/>
    </location>
</feature>
<keyword evidence="4" id="KW-0597">Phosphoprotein</keyword>
<dbReference type="CTD" id="20252097"/>
<evidence type="ECO:0000256" key="8">
    <source>
        <dbReference type="ARBA" id="ARBA00023136"/>
    </source>
</evidence>
<keyword evidence="7 14" id="KW-0297">G-protein coupled receptor</keyword>
<dbReference type="PRINTS" id="PR00586">
    <property type="entry name" value="PRSTNOIDEP4R"/>
</dbReference>
<dbReference type="FunFam" id="1.20.1070.10:FF:000163">
    <property type="entry name" value="Thromboxane A2 receptor"/>
    <property type="match status" value="1"/>
</dbReference>
<evidence type="ECO:0000256" key="10">
    <source>
        <dbReference type="ARBA" id="ARBA00023170"/>
    </source>
</evidence>
<keyword evidence="8 15" id="KW-0472">Membrane</keyword>
<dbReference type="InterPro" id="IPR000276">
    <property type="entry name" value="GPCR_Rhodpsn"/>
</dbReference>
<feature type="transmembrane region" description="Helical" evidence="15">
    <location>
        <begin position="36"/>
        <end position="62"/>
    </location>
</feature>
<dbReference type="AlphaFoldDB" id="V4BDI4"/>
<feature type="domain" description="G-protein coupled receptors family 1 profile" evidence="16">
    <location>
        <begin position="13"/>
        <end position="274"/>
    </location>
</feature>
<evidence type="ECO:0000256" key="4">
    <source>
        <dbReference type="ARBA" id="ARBA00022553"/>
    </source>
</evidence>
<keyword evidence="3" id="KW-1003">Cell membrane</keyword>
<evidence type="ECO:0000256" key="6">
    <source>
        <dbReference type="ARBA" id="ARBA00022989"/>
    </source>
</evidence>
<evidence type="ECO:0000313" key="18">
    <source>
        <dbReference type="Proteomes" id="UP000030746"/>
    </source>
</evidence>
<evidence type="ECO:0000256" key="2">
    <source>
        <dbReference type="ARBA" id="ARBA00017628"/>
    </source>
</evidence>
<organism evidence="17 18">
    <name type="scientific">Lottia gigantea</name>
    <name type="common">Giant owl limpet</name>
    <dbReference type="NCBI Taxonomy" id="225164"/>
    <lineage>
        <taxon>Eukaryota</taxon>
        <taxon>Metazoa</taxon>
        <taxon>Spiralia</taxon>
        <taxon>Lophotrochozoa</taxon>
        <taxon>Mollusca</taxon>
        <taxon>Gastropoda</taxon>
        <taxon>Patellogastropoda</taxon>
        <taxon>Lottioidea</taxon>
        <taxon>Lottiidae</taxon>
        <taxon>Lottia</taxon>
    </lineage>
</organism>
<evidence type="ECO:0000256" key="15">
    <source>
        <dbReference type="SAM" id="Phobius"/>
    </source>
</evidence>
<feature type="non-terminal residue" evidence="17">
    <location>
        <position position="291"/>
    </location>
</feature>
<evidence type="ECO:0000259" key="16">
    <source>
        <dbReference type="PROSITE" id="PS50262"/>
    </source>
</evidence>
<evidence type="ECO:0000256" key="3">
    <source>
        <dbReference type="ARBA" id="ARBA00022475"/>
    </source>
</evidence>
<dbReference type="InterPro" id="IPR008365">
    <property type="entry name" value="Prostanoid_rcpt"/>
</dbReference>
<feature type="transmembrane region" description="Helical" evidence="15">
    <location>
        <begin position="166"/>
        <end position="191"/>
    </location>
</feature>
<evidence type="ECO:0000256" key="12">
    <source>
        <dbReference type="ARBA" id="ARBA00023224"/>
    </source>
</evidence>
<gene>
    <name evidence="17" type="ORF">LOTGIDRAFT_73649</name>
</gene>
<feature type="transmembrane region" description="Helical" evidence="15">
    <location>
        <begin position="257"/>
        <end position="277"/>
    </location>
</feature>
<dbReference type="PANTHER" id="PTHR11866">
    <property type="entry name" value="G-PROTEIN COUPLED RECEPTOR FAMILY 1 MEMBER"/>
    <property type="match status" value="1"/>
</dbReference>
<keyword evidence="5 14" id="KW-0812">Transmembrane</keyword>
<dbReference type="CDD" id="cd14981">
    <property type="entry name" value="7tmA_Prostanoid_R"/>
    <property type="match status" value="1"/>
</dbReference>
<evidence type="ECO:0000256" key="1">
    <source>
        <dbReference type="ARBA" id="ARBA00004651"/>
    </source>
</evidence>
<dbReference type="PROSITE" id="PS00237">
    <property type="entry name" value="G_PROTEIN_RECEP_F1_1"/>
    <property type="match status" value="1"/>
</dbReference>
<dbReference type="HOGENOM" id="CLU_045991_0_0_1"/>
<feature type="non-terminal residue" evidence="17">
    <location>
        <position position="1"/>
    </location>
</feature>
<dbReference type="InterPro" id="IPR017452">
    <property type="entry name" value="GPCR_Rhodpsn_7TM"/>
</dbReference>
<dbReference type="PRINTS" id="PR00237">
    <property type="entry name" value="GPCRRHODOPSN"/>
</dbReference>
<dbReference type="GO" id="GO:0007189">
    <property type="term" value="P:adenylate cyclase-activating G protein-coupled receptor signaling pathway"/>
    <property type="evidence" value="ECO:0007669"/>
    <property type="project" value="TreeGrafter"/>
</dbReference>
<dbReference type="KEGG" id="lgi:LOTGIDRAFT_73649"/>
<dbReference type="GO" id="GO:0007204">
    <property type="term" value="P:positive regulation of cytosolic calcium ion concentration"/>
    <property type="evidence" value="ECO:0007669"/>
    <property type="project" value="TreeGrafter"/>
</dbReference>
<dbReference type="PROSITE" id="PS50262">
    <property type="entry name" value="G_PROTEIN_RECEP_F1_2"/>
    <property type="match status" value="1"/>
</dbReference>
<comment type="subcellular location">
    <subcellularLocation>
        <location evidence="1">Cell membrane</location>
        <topology evidence="1">Multi-pass membrane protein</topology>
    </subcellularLocation>
</comment>
<feature type="transmembrane region" description="Helical" evidence="15">
    <location>
        <begin position="74"/>
        <end position="95"/>
    </location>
</feature>
<dbReference type="PRINTS" id="PR01788">
    <property type="entry name" value="PROSTANOIDR"/>
</dbReference>
<evidence type="ECO:0000256" key="7">
    <source>
        <dbReference type="ARBA" id="ARBA00023040"/>
    </source>
</evidence>
<protein>
    <recommendedName>
        <fullName evidence="2">Thromboxane A2 receptor</fullName>
    </recommendedName>
    <alternativeName>
        <fullName evidence="13">Prostanoid TP receptor</fullName>
    </alternativeName>
</protein>
<evidence type="ECO:0000313" key="17">
    <source>
        <dbReference type="EMBL" id="ESO86654.1"/>
    </source>
</evidence>
<keyword evidence="6 15" id="KW-1133">Transmembrane helix</keyword>
<keyword evidence="12 14" id="KW-0807">Transducer</keyword>
<comment type="similarity">
    <text evidence="14">Belongs to the G-protein coupled receptor 1 family.</text>
</comment>
<dbReference type="PANTHER" id="PTHR11866:SF16">
    <property type="entry name" value="PROSTAGLANDIN E2 RECEPTOR EP4 SUBTYPE-LIKE PROTEIN"/>
    <property type="match status" value="1"/>
</dbReference>